<dbReference type="RefSeq" id="WP_140478975.1">
    <property type="nucleotide sequence ID" value="NZ_CP041090.2"/>
</dbReference>
<evidence type="ECO:0000313" key="2">
    <source>
        <dbReference type="Proteomes" id="UP000319298"/>
    </source>
</evidence>
<reference evidence="1 2" key="2">
    <citation type="journal article" date="2020" name="Int. J. Syst. Evol. Microbiol.">
        <title>Description and complete genome sequences of Bradyrhizobium symbiodeficiens sp. nov., a non-symbiotic bacterium associated with legumes native to Canada.</title>
        <authorList>
            <person name="Bromfield E.S.P."/>
            <person name="Cloutier S."/>
            <person name="Nguyen H.D.T."/>
        </authorList>
    </citation>
    <scope>NUCLEOTIDE SEQUENCE [LARGE SCALE GENOMIC DNA]</scope>
    <source>
        <strain evidence="1 2">65S1MB</strain>
    </source>
</reference>
<keyword evidence="2" id="KW-1185">Reference proteome</keyword>
<protein>
    <submittedName>
        <fullName evidence="1">Uncharacterized protein</fullName>
    </submittedName>
</protein>
<gene>
    <name evidence="1" type="ORF">FJN17_08035</name>
</gene>
<reference evidence="2" key="1">
    <citation type="submission" date="2019-06" db="EMBL/GenBank/DDBJ databases">
        <title>Whole-Genome Sequence of Bradyrhizobium sp. 3 Strain 65S1MB.</title>
        <authorList>
            <person name="Bromfield E.S.P."/>
            <person name="Cloutier S."/>
            <person name="Nguyen H.D.T."/>
        </authorList>
    </citation>
    <scope>NUCLEOTIDE SEQUENCE [LARGE SCALE GENOMIC DNA]</scope>
    <source>
        <strain evidence="2">65S1MB</strain>
    </source>
</reference>
<dbReference type="EMBL" id="CP041090">
    <property type="protein sequence ID" value="QDF37518.1"/>
    <property type="molecule type" value="Genomic_DNA"/>
</dbReference>
<sequence length="262" mass="27972">MAIDAAASILTRKVLFALELLDPFTGTPVAKGIRLDARTAGGGAYVVQPTVNRSGRFVWLDNGGEPPANIRYDTGRLPFDSGRVELSAGFPNDRLVRVVLRPTAAYEVPEGVTAVRGTLVASEAAGAKPVADAMVQLAWAMVQPAGWIPPVPASRARLRPGEAITDKDGQFLVLSRLPGKSATVSGYVGYPLPGEPGYDGARISLDVSGAGVKARLQVTRRDTGTSRRTPDDFRFDEALQPGRIPEGRLLGRDLKLDWNELS</sequence>
<evidence type="ECO:0000313" key="1">
    <source>
        <dbReference type="EMBL" id="QDF37518.1"/>
    </source>
</evidence>
<name>A0ABX5W4L4_9BRAD</name>
<proteinExistence type="predicted"/>
<accession>A0ABX5W4L4</accession>
<organism evidence="1 2">
    <name type="scientific">Bradyrhizobium symbiodeficiens</name>
    <dbReference type="NCBI Taxonomy" id="1404367"/>
    <lineage>
        <taxon>Bacteria</taxon>
        <taxon>Pseudomonadati</taxon>
        <taxon>Pseudomonadota</taxon>
        <taxon>Alphaproteobacteria</taxon>
        <taxon>Hyphomicrobiales</taxon>
        <taxon>Nitrobacteraceae</taxon>
        <taxon>Bradyrhizobium</taxon>
    </lineage>
</organism>
<dbReference type="Proteomes" id="UP000319298">
    <property type="component" value="Chromosome"/>
</dbReference>